<dbReference type="EMBL" id="LT546645">
    <property type="protein sequence ID" value="SAI70695.1"/>
    <property type="molecule type" value="Genomic_DNA"/>
</dbReference>
<dbReference type="Pfam" id="PF05232">
    <property type="entry name" value="BTP"/>
    <property type="match status" value="2"/>
</dbReference>
<dbReference type="KEGG" id="btrm:SAMEA390648702370"/>
<evidence type="ECO:0000256" key="1">
    <source>
        <dbReference type="SAM" id="Phobius"/>
    </source>
</evidence>
<sequence length="154" mass="17516">MEVTLITLSPLKRRIVYVSLFELFAILLSTLILMALSDGSAQNSLPVAVIVSATAVLWNYLYNLGFEAWERRNHVMQRTLRVRCIHAVGFEGGLLLFCLPVYMLWYGVGPLVALGMELTLMVFFLFYTFVFTLVFDKIFTLPQHYAKLTPAEQG</sequence>
<dbReference type="Proteomes" id="UP000076825">
    <property type="component" value="Chromosome 1"/>
</dbReference>
<protein>
    <submittedName>
        <fullName evidence="3">Predicted membrane protein</fullName>
    </submittedName>
</protein>
<dbReference type="OrthoDB" id="1631120at2"/>
<keyword evidence="1" id="KW-0812">Transmembrane</keyword>
<dbReference type="AlphaFoldDB" id="A0A157NEV9"/>
<feature type="transmembrane region" description="Helical" evidence="1">
    <location>
        <begin position="15"/>
        <end position="37"/>
    </location>
</feature>
<feature type="transmembrane region" description="Helical" evidence="1">
    <location>
        <begin position="111"/>
        <end position="135"/>
    </location>
</feature>
<feature type="transmembrane region" description="Helical" evidence="1">
    <location>
        <begin position="43"/>
        <end position="63"/>
    </location>
</feature>
<feature type="domain" description="Chlorhexidine efflux transporter" evidence="2">
    <location>
        <begin position="10"/>
        <end position="72"/>
    </location>
</feature>
<dbReference type="InterPro" id="IPR058208">
    <property type="entry name" value="PACE"/>
</dbReference>
<evidence type="ECO:0000313" key="3">
    <source>
        <dbReference type="EMBL" id="SAI70695.1"/>
    </source>
</evidence>
<evidence type="ECO:0000313" key="4">
    <source>
        <dbReference type="Proteomes" id="UP000076825"/>
    </source>
</evidence>
<dbReference type="NCBIfam" id="NF033664">
    <property type="entry name" value="PACE_transport"/>
    <property type="match status" value="1"/>
</dbReference>
<keyword evidence="1" id="KW-1133">Transmembrane helix</keyword>
<gene>
    <name evidence="3" type="ORF">SAMEA3906487_02370</name>
</gene>
<keyword evidence="1" id="KW-0472">Membrane</keyword>
<dbReference type="RefSeq" id="WP_051348338.1">
    <property type="nucleotide sequence ID" value="NZ_CP016340.1"/>
</dbReference>
<dbReference type="GeneID" id="56590367"/>
<evidence type="ECO:0000259" key="2">
    <source>
        <dbReference type="Pfam" id="PF05232"/>
    </source>
</evidence>
<dbReference type="eggNOG" id="COG4125">
    <property type="taxonomic scope" value="Bacteria"/>
</dbReference>
<organism evidence="3 4">
    <name type="scientific">Bordetella trematum</name>
    <dbReference type="NCBI Taxonomy" id="123899"/>
    <lineage>
        <taxon>Bacteria</taxon>
        <taxon>Pseudomonadati</taxon>
        <taxon>Pseudomonadota</taxon>
        <taxon>Betaproteobacteria</taxon>
        <taxon>Burkholderiales</taxon>
        <taxon>Alcaligenaceae</taxon>
        <taxon>Bordetella</taxon>
    </lineage>
</organism>
<keyword evidence="4" id="KW-1185">Reference proteome</keyword>
<accession>A0A157NEV9</accession>
<proteinExistence type="predicted"/>
<dbReference type="PATRIC" id="fig|123899.6.peg.2357"/>
<dbReference type="InterPro" id="IPR007896">
    <property type="entry name" value="BTP_bacteria"/>
</dbReference>
<name>A0A157NEV9_9BORD</name>
<reference evidence="3 4" key="1">
    <citation type="submission" date="2016-04" db="EMBL/GenBank/DDBJ databases">
        <authorList>
            <consortium name="Pathogen Informatics"/>
        </authorList>
    </citation>
    <scope>NUCLEOTIDE SEQUENCE [LARGE SCALE GENOMIC DNA]</scope>
    <source>
        <strain evidence="3 4">H044680328</strain>
    </source>
</reference>
<feature type="transmembrane region" description="Helical" evidence="1">
    <location>
        <begin position="84"/>
        <end position="105"/>
    </location>
</feature>
<feature type="domain" description="Chlorhexidine efflux transporter" evidence="2">
    <location>
        <begin position="78"/>
        <end position="140"/>
    </location>
</feature>